<dbReference type="SUPFAM" id="SSF46785">
    <property type="entry name" value="Winged helix' DNA-binding domain"/>
    <property type="match status" value="1"/>
</dbReference>
<dbReference type="EMBL" id="PYGD01000001">
    <property type="protein sequence ID" value="PSK94151.1"/>
    <property type="molecule type" value="Genomic_DNA"/>
</dbReference>
<dbReference type="Gene3D" id="1.10.4040.10">
    <property type="entry name" value="Penicillinase repressor domain"/>
    <property type="match status" value="1"/>
</dbReference>
<comment type="caution">
    <text evidence="5">The sequence shown here is derived from an EMBL/GenBank/DDBJ whole genome shotgun (WGS) entry which is preliminary data.</text>
</comment>
<dbReference type="GO" id="GO:0045892">
    <property type="term" value="P:negative regulation of DNA-templated transcription"/>
    <property type="evidence" value="ECO:0007669"/>
    <property type="project" value="InterPro"/>
</dbReference>
<keyword evidence="3" id="KW-0238">DNA-binding</keyword>
<evidence type="ECO:0000256" key="1">
    <source>
        <dbReference type="ARBA" id="ARBA00011046"/>
    </source>
</evidence>
<dbReference type="AlphaFoldDB" id="A0A2P8DAF2"/>
<keyword evidence="4" id="KW-0804">Transcription</keyword>
<dbReference type="Proteomes" id="UP000240572">
    <property type="component" value="Unassembled WGS sequence"/>
</dbReference>
<dbReference type="Pfam" id="PF03965">
    <property type="entry name" value="Penicillinase_R"/>
    <property type="match status" value="1"/>
</dbReference>
<keyword evidence="2" id="KW-0805">Transcription regulation</keyword>
<dbReference type="Gene3D" id="1.10.10.10">
    <property type="entry name" value="Winged helix-like DNA-binding domain superfamily/Winged helix DNA-binding domain"/>
    <property type="match status" value="1"/>
</dbReference>
<sequence length="125" mass="14007">MPGFKPLTKAEEQIMQALWKIGKGFTKDIIEALPKPKPHYNTASTLLKILIEKGFVTAESVGNAHLYIPVVGKEAYSKASMKQLLKGYFDGSFSSMLSFFAKEKDISLKELEEVIRDIKSPKKNN</sequence>
<organism evidence="5 6">
    <name type="scientific">Taibaiella chishuiensis</name>
    <dbReference type="NCBI Taxonomy" id="1434707"/>
    <lineage>
        <taxon>Bacteria</taxon>
        <taxon>Pseudomonadati</taxon>
        <taxon>Bacteroidota</taxon>
        <taxon>Chitinophagia</taxon>
        <taxon>Chitinophagales</taxon>
        <taxon>Chitinophagaceae</taxon>
        <taxon>Taibaiella</taxon>
    </lineage>
</organism>
<dbReference type="OrthoDB" id="1098508at2"/>
<evidence type="ECO:0000256" key="2">
    <source>
        <dbReference type="ARBA" id="ARBA00023015"/>
    </source>
</evidence>
<evidence type="ECO:0000313" key="5">
    <source>
        <dbReference type="EMBL" id="PSK94151.1"/>
    </source>
</evidence>
<evidence type="ECO:0000256" key="3">
    <source>
        <dbReference type="ARBA" id="ARBA00023125"/>
    </source>
</evidence>
<comment type="similarity">
    <text evidence="1">Belongs to the BlaI transcriptional regulatory family.</text>
</comment>
<dbReference type="InterPro" id="IPR036390">
    <property type="entry name" value="WH_DNA-bd_sf"/>
</dbReference>
<reference evidence="5 6" key="1">
    <citation type="submission" date="2018-03" db="EMBL/GenBank/DDBJ databases">
        <title>Genomic Encyclopedia of Type Strains, Phase III (KMG-III): the genomes of soil and plant-associated and newly described type strains.</title>
        <authorList>
            <person name="Whitman W."/>
        </authorList>
    </citation>
    <scope>NUCLEOTIDE SEQUENCE [LARGE SCALE GENOMIC DNA]</scope>
    <source>
        <strain evidence="5 6">CGMCC 1.12700</strain>
    </source>
</reference>
<dbReference type="InterPro" id="IPR005650">
    <property type="entry name" value="BlaI_family"/>
</dbReference>
<evidence type="ECO:0000256" key="4">
    <source>
        <dbReference type="ARBA" id="ARBA00023163"/>
    </source>
</evidence>
<evidence type="ECO:0000313" key="6">
    <source>
        <dbReference type="Proteomes" id="UP000240572"/>
    </source>
</evidence>
<dbReference type="InterPro" id="IPR036388">
    <property type="entry name" value="WH-like_DNA-bd_sf"/>
</dbReference>
<name>A0A2P8DAF2_9BACT</name>
<protein>
    <submittedName>
        <fullName evidence="5">Putative transcriptional regulator</fullName>
    </submittedName>
</protein>
<accession>A0A2P8DAF2</accession>
<dbReference type="PIRSF" id="PIRSF019455">
    <property type="entry name" value="CopR_AtkY"/>
    <property type="match status" value="1"/>
</dbReference>
<dbReference type="RefSeq" id="WP_106520877.1">
    <property type="nucleotide sequence ID" value="NZ_PYGD01000001.1"/>
</dbReference>
<keyword evidence="6" id="KW-1185">Reference proteome</keyword>
<proteinExistence type="inferred from homology"/>
<gene>
    <name evidence="5" type="ORF">B0I18_101302</name>
</gene>
<dbReference type="GO" id="GO:0003677">
    <property type="term" value="F:DNA binding"/>
    <property type="evidence" value="ECO:0007669"/>
    <property type="project" value="UniProtKB-KW"/>
</dbReference>